<dbReference type="PANTHER" id="PTHR22602:SF0">
    <property type="entry name" value="TRANSFERASE CAF17, MITOCHONDRIAL-RELATED"/>
    <property type="match status" value="1"/>
</dbReference>
<dbReference type="GO" id="GO:0016226">
    <property type="term" value="P:iron-sulfur cluster assembly"/>
    <property type="evidence" value="ECO:0007669"/>
    <property type="project" value="TreeGrafter"/>
</dbReference>
<evidence type="ECO:0000256" key="1">
    <source>
        <dbReference type="ARBA" id="ARBA00004173"/>
    </source>
</evidence>
<evidence type="ECO:0000256" key="2">
    <source>
        <dbReference type="ARBA" id="ARBA00022946"/>
    </source>
</evidence>
<sequence>MVILPYRALIRMSGTDRAGFLQGIVTNDINLLKDDSLLYALMLTPQGKMLYDFFILERKDHYLIDIPAKYMYEVIKKFNMYKLQSDISIDILDNMKVVISQSSFNDGLLSDPRCPSFSYYRGFMEEEQVEDHPDNLLNYHTERIDLKIPELSIDFMPGERFALELNMDQLKAINYQKGCYIGQEVTARTTYRGTVRKGIYKISFKSLYEAEKILPRTEIFVGEELIGQAMQPFGINCLAILYKEKVQEVVEKNFKLQLNSVEAFID</sequence>
<dbReference type="GO" id="GO:0005739">
    <property type="term" value="C:mitochondrion"/>
    <property type="evidence" value="ECO:0007669"/>
    <property type="project" value="UniProtKB-SubCell"/>
</dbReference>
<evidence type="ECO:0000256" key="3">
    <source>
        <dbReference type="ARBA" id="ARBA00023128"/>
    </source>
</evidence>
<dbReference type="Gene3D" id="3.30.1360.120">
    <property type="entry name" value="Probable tRNA modification gtpase trme, domain 1"/>
    <property type="match status" value="1"/>
</dbReference>
<dbReference type="InterPro" id="IPR017703">
    <property type="entry name" value="YgfZ/GCV_T_CS"/>
</dbReference>
<evidence type="ECO:0000313" key="5">
    <source>
        <dbReference type="Proteomes" id="UP000837675"/>
    </source>
</evidence>
<proteinExistence type="predicted"/>
<accession>A0A8S4C1E3</accession>
<dbReference type="Proteomes" id="UP000837675">
    <property type="component" value="Unassembled WGS sequence"/>
</dbReference>
<dbReference type="EMBL" id="CAJVAF010000010">
    <property type="protein sequence ID" value="CAG7588743.1"/>
    <property type="molecule type" value="Genomic_DNA"/>
</dbReference>
<gene>
    <name evidence="4" type="ORF">MHYMCMPASI_00041</name>
</gene>
<reference evidence="4" key="1">
    <citation type="submission" date="2021-06" db="EMBL/GenBank/DDBJ databases">
        <authorList>
            <person name="Nardi T."/>
            <person name="Nardi T."/>
        </authorList>
    </citation>
    <scope>NUCLEOTIDE SEQUENCE</scope>
</reference>
<protein>
    <submittedName>
        <fullName evidence="4">Folate-binding protein YgfZ</fullName>
    </submittedName>
</protein>
<dbReference type="InterPro" id="IPR045179">
    <property type="entry name" value="YgfZ/GcvT"/>
</dbReference>
<dbReference type="PANTHER" id="PTHR22602">
    <property type="entry name" value="TRANSFERASE CAF17, MITOCHONDRIAL-RELATED"/>
    <property type="match status" value="1"/>
</dbReference>
<organism evidence="4 5">
    <name type="scientific">Hyalomma marginatum</name>
    <dbReference type="NCBI Taxonomy" id="34627"/>
    <lineage>
        <taxon>Eukaryota</taxon>
        <taxon>Metazoa</taxon>
        <taxon>Ecdysozoa</taxon>
        <taxon>Arthropoda</taxon>
        <taxon>Chelicerata</taxon>
        <taxon>Arachnida</taxon>
        <taxon>Acari</taxon>
        <taxon>Parasitiformes</taxon>
        <taxon>Ixodida</taxon>
        <taxon>Ixodoidea</taxon>
        <taxon>Ixodidae</taxon>
        <taxon>Hyalomminae</taxon>
        <taxon>Hyalomma</taxon>
    </lineage>
</organism>
<keyword evidence="3" id="KW-0496">Mitochondrion</keyword>
<dbReference type="AlphaFoldDB" id="A0A8S4C1E3"/>
<dbReference type="Gene3D" id="2.40.30.160">
    <property type="match status" value="1"/>
</dbReference>
<comment type="subcellular location">
    <subcellularLocation>
        <location evidence="1">Mitochondrion</location>
    </subcellularLocation>
</comment>
<dbReference type="NCBIfam" id="TIGR03317">
    <property type="entry name" value="ygfZ_signature"/>
    <property type="match status" value="1"/>
</dbReference>
<keyword evidence="5" id="KW-1185">Reference proteome</keyword>
<comment type="caution">
    <text evidence="4">The sequence shown here is derived from an EMBL/GenBank/DDBJ whole genome shotgun (WGS) entry which is preliminary data.</text>
</comment>
<dbReference type="SUPFAM" id="SSF103025">
    <property type="entry name" value="Folate-binding domain"/>
    <property type="match status" value="1"/>
</dbReference>
<name>A0A8S4C1E3_9ACAR</name>
<evidence type="ECO:0000313" key="4">
    <source>
        <dbReference type="EMBL" id="CAG7588743.1"/>
    </source>
</evidence>
<keyword evidence="2" id="KW-0809">Transit peptide</keyword>
<dbReference type="InterPro" id="IPR027266">
    <property type="entry name" value="TrmE/GcvT-like"/>
</dbReference>